<dbReference type="InterPro" id="IPR034181">
    <property type="entry name" value="Cwc2_RRM"/>
</dbReference>
<evidence type="ECO:0000256" key="10">
    <source>
        <dbReference type="ARBA" id="ARBA00023242"/>
    </source>
</evidence>
<dbReference type="PANTHER" id="PTHR14089:SF2">
    <property type="entry name" value="PRE-MRNA-SPLICING FACTOR CWC2"/>
    <property type="match status" value="1"/>
</dbReference>
<comment type="subcellular location">
    <subcellularLocation>
        <location evidence="1">Nucleus</location>
    </subcellularLocation>
</comment>
<dbReference type="AlphaFoldDB" id="A0A9X0C2B7"/>
<keyword evidence="5" id="KW-0747">Spliceosome</keyword>
<dbReference type="PROSITE" id="PS50102">
    <property type="entry name" value="RRM"/>
    <property type="match status" value="1"/>
</dbReference>
<evidence type="ECO:0000256" key="3">
    <source>
        <dbReference type="ARBA" id="ARBA00022664"/>
    </source>
</evidence>
<dbReference type="CDD" id="cd12360">
    <property type="entry name" value="RRM_cwf2"/>
    <property type="match status" value="1"/>
</dbReference>
<keyword evidence="11" id="KW-0131">Cell cycle</keyword>
<dbReference type="GO" id="GO:0000974">
    <property type="term" value="C:Prp19 complex"/>
    <property type="evidence" value="ECO:0007669"/>
    <property type="project" value="TreeGrafter"/>
</dbReference>
<evidence type="ECO:0000256" key="1">
    <source>
        <dbReference type="ARBA" id="ARBA00004123"/>
    </source>
</evidence>
<evidence type="ECO:0000256" key="9">
    <source>
        <dbReference type="ARBA" id="ARBA00023187"/>
    </source>
</evidence>
<evidence type="ECO:0000256" key="2">
    <source>
        <dbReference type="ARBA" id="ARBA00008024"/>
    </source>
</evidence>
<evidence type="ECO:0000256" key="6">
    <source>
        <dbReference type="ARBA" id="ARBA00022771"/>
    </source>
</evidence>
<keyword evidence="7 13" id="KW-0862">Zinc</keyword>
<dbReference type="PROSITE" id="PS50103">
    <property type="entry name" value="ZF_C3H1"/>
    <property type="match status" value="1"/>
</dbReference>
<dbReference type="GO" id="GO:0036002">
    <property type="term" value="F:pre-mRNA binding"/>
    <property type="evidence" value="ECO:0007669"/>
    <property type="project" value="TreeGrafter"/>
</dbReference>
<dbReference type="GO" id="GO:0008270">
    <property type="term" value="F:zinc ion binding"/>
    <property type="evidence" value="ECO:0007669"/>
    <property type="project" value="UniProtKB-KW"/>
</dbReference>
<keyword evidence="3" id="KW-0507">mRNA processing</keyword>
<dbReference type="GO" id="GO:0006397">
    <property type="term" value="P:mRNA processing"/>
    <property type="evidence" value="ECO:0007669"/>
    <property type="project" value="UniProtKB-KW"/>
</dbReference>
<dbReference type="EMBL" id="JAPWDQ010000001">
    <property type="protein sequence ID" value="KAJ5495427.1"/>
    <property type="molecule type" value="Genomic_DNA"/>
</dbReference>
<dbReference type="Pfam" id="PF16131">
    <property type="entry name" value="Torus"/>
    <property type="match status" value="1"/>
</dbReference>
<accession>A0A9X0C2B7</accession>
<gene>
    <name evidence="17" type="ORF">N7539_000543</name>
</gene>
<feature type="region of interest" description="Disordered" evidence="14">
    <location>
        <begin position="395"/>
        <end position="420"/>
    </location>
</feature>
<name>A0A9X0C2B7_9EURO</name>
<evidence type="ECO:0000256" key="14">
    <source>
        <dbReference type="SAM" id="MobiDB-lite"/>
    </source>
</evidence>
<dbReference type="GO" id="GO:0008380">
    <property type="term" value="P:RNA splicing"/>
    <property type="evidence" value="ECO:0007669"/>
    <property type="project" value="UniProtKB-KW"/>
</dbReference>
<keyword evidence="6 13" id="KW-0863">Zinc-finger</keyword>
<reference evidence="17" key="2">
    <citation type="journal article" date="2023" name="IMA Fungus">
        <title>Comparative genomic study of the Penicillium genus elucidates a diverse pangenome and 15 lateral gene transfer events.</title>
        <authorList>
            <person name="Petersen C."/>
            <person name="Sorensen T."/>
            <person name="Nielsen M.R."/>
            <person name="Sondergaard T.E."/>
            <person name="Sorensen J.L."/>
            <person name="Fitzpatrick D.A."/>
            <person name="Frisvad J.C."/>
            <person name="Nielsen K.L."/>
        </authorList>
    </citation>
    <scope>NUCLEOTIDE SEQUENCE</scope>
    <source>
        <strain evidence="17">IBT 30728</strain>
    </source>
</reference>
<feature type="zinc finger region" description="C3H1-type" evidence="13">
    <location>
        <begin position="110"/>
        <end position="136"/>
    </location>
</feature>
<organism evidence="17 18">
    <name type="scientific">Penicillium diatomitis</name>
    <dbReference type="NCBI Taxonomy" id="2819901"/>
    <lineage>
        <taxon>Eukaryota</taxon>
        <taxon>Fungi</taxon>
        <taxon>Dikarya</taxon>
        <taxon>Ascomycota</taxon>
        <taxon>Pezizomycotina</taxon>
        <taxon>Eurotiomycetes</taxon>
        <taxon>Eurotiomycetidae</taxon>
        <taxon>Eurotiales</taxon>
        <taxon>Aspergillaceae</taxon>
        <taxon>Penicillium</taxon>
    </lineage>
</organism>
<feature type="compositionally biased region" description="Basic residues" evidence="14">
    <location>
        <begin position="35"/>
        <end position="48"/>
    </location>
</feature>
<evidence type="ECO:0000256" key="13">
    <source>
        <dbReference type="PROSITE-ProRule" id="PRU00723"/>
    </source>
</evidence>
<feature type="domain" description="C3H1-type" evidence="16">
    <location>
        <begin position="110"/>
        <end position="136"/>
    </location>
</feature>
<dbReference type="SUPFAM" id="SSF54928">
    <property type="entry name" value="RNA-binding domain, RBD"/>
    <property type="match status" value="1"/>
</dbReference>
<dbReference type="Gene3D" id="3.30.70.330">
    <property type="match status" value="1"/>
</dbReference>
<feature type="domain" description="RRM" evidence="15">
    <location>
        <begin position="172"/>
        <end position="269"/>
    </location>
</feature>
<evidence type="ECO:0000259" key="15">
    <source>
        <dbReference type="PROSITE" id="PS50102"/>
    </source>
</evidence>
<evidence type="ECO:0000256" key="11">
    <source>
        <dbReference type="ARBA" id="ARBA00023306"/>
    </source>
</evidence>
<dbReference type="PANTHER" id="PTHR14089">
    <property type="entry name" value="PRE-MRNA-SPLICING FACTOR RBM22"/>
    <property type="match status" value="1"/>
</dbReference>
<evidence type="ECO:0000313" key="18">
    <source>
        <dbReference type="Proteomes" id="UP001148312"/>
    </source>
</evidence>
<dbReference type="InterPro" id="IPR036855">
    <property type="entry name" value="Znf_CCCH_sf"/>
</dbReference>
<dbReference type="InterPro" id="IPR035979">
    <property type="entry name" value="RBD_domain_sf"/>
</dbReference>
<evidence type="ECO:0000259" key="16">
    <source>
        <dbReference type="PROSITE" id="PS50103"/>
    </source>
</evidence>
<dbReference type="InterPro" id="IPR012677">
    <property type="entry name" value="Nucleotide-bd_a/b_plait_sf"/>
</dbReference>
<dbReference type="SUPFAM" id="SSF90229">
    <property type="entry name" value="CCCH zinc finger"/>
    <property type="match status" value="1"/>
</dbReference>
<dbReference type="Pfam" id="PF00076">
    <property type="entry name" value="RRM_1"/>
    <property type="match status" value="1"/>
</dbReference>
<dbReference type="InterPro" id="IPR039171">
    <property type="entry name" value="Cwc2/Slt11"/>
</dbReference>
<reference evidence="17" key="1">
    <citation type="submission" date="2022-12" db="EMBL/GenBank/DDBJ databases">
        <authorList>
            <person name="Petersen C."/>
        </authorList>
    </citation>
    <scope>NUCLEOTIDE SEQUENCE</scope>
    <source>
        <strain evidence="17">IBT 30728</strain>
    </source>
</reference>
<proteinExistence type="inferred from homology"/>
<evidence type="ECO:0000313" key="17">
    <source>
        <dbReference type="EMBL" id="KAJ5495427.1"/>
    </source>
</evidence>
<keyword evidence="10" id="KW-0539">Nucleus</keyword>
<evidence type="ECO:0000256" key="5">
    <source>
        <dbReference type="ARBA" id="ARBA00022728"/>
    </source>
</evidence>
<keyword evidence="18" id="KW-1185">Reference proteome</keyword>
<comment type="caution">
    <text evidence="17">The sequence shown here is derived from an EMBL/GenBank/DDBJ whole genome shotgun (WGS) entry which is preliminary data.</text>
</comment>
<dbReference type="GeneID" id="81620396"/>
<evidence type="ECO:0000256" key="8">
    <source>
        <dbReference type="ARBA" id="ARBA00022884"/>
    </source>
</evidence>
<dbReference type="InterPro" id="IPR000504">
    <property type="entry name" value="RRM_dom"/>
</dbReference>
<evidence type="ECO:0000256" key="7">
    <source>
        <dbReference type="ARBA" id="ARBA00022833"/>
    </source>
</evidence>
<dbReference type="GO" id="GO:0071006">
    <property type="term" value="C:U2-type catalytic step 1 spliceosome"/>
    <property type="evidence" value="ECO:0007669"/>
    <property type="project" value="TreeGrafter"/>
</dbReference>
<dbReference type="GO" id="GO:0017070">
    <property type="term" value="F:U6 snRNA binding"/>
    <property type="evidence" value="ECO:0007669"/>
    <property type="project" value="TreeGrafter"/>
</dbReference>
<dbReference type="InterPro" id="IPR000571">
    <property type="entry name" value="Znf_CCCH"/>
</dbReference>
<evidence type="ECO:0000256" key="12">
    <source>
        <dbReference type="PROSITE-ProRule" id="PRU00176"/>
    </source>
</evidence>
<evidence type="ECO:0000256" key="4">
    <source>
        <dbReference type="ARBA" id="ARBA00022723"/>
    </source>
</evidence>
<dbReference type="InterPro" id="IPR032297">
    <property type="entry name" value="Torus"/>
</dbReference>
<dbReference type="SMART" id="SM00360">
    <property type="entry name" value="RRM"/>
    <property type="match status" value="1"/>
</dbReference>
<dbReference type="GO" id="GO:0071007">
    <property type="term" value="C:U2-type catalytic step 2 spliceosome"/>
    <property type="evidence" value="ECO:0007669"/>
    <property type="project" value="TreeGrafter"/>
</dbReference>
<protein>
    <submittedName>
        <fullName evidence="17">Pre-mRNA-splicing factor cwc2</fullName>
    </submittedName>
</protein>
<dbReference type="RefSeq" id="XP_056794440.1">
    <property type="nucleotide sequence ID" value="XM_056930147.1"/>
</dbReference>
<keyword evidence="9" id="KW-0508">mRNA splicing</keyword>
<comment type="similarity">
    <text evidence="2">Belongs to the RRM CWC2 family.</text>
</comment>
<feature type="compositionally biased region" description="Polar residues" evidence="14">
    <location>
        <begin position="16"/>
        <end position="29"/>
    </location>
</feature>
<keyword evidence="4 13" id="KW-0479">Metal-binding</keyword>
<keyword evidence="8 12" id="KW-0694">RNA-binding</keyword>
<dbReference type="Proteomes" id="UP001148312">
    <property type="component" value="Unassembled WGS sequence"/>
</dbReference>
<sequence length="420" mass="46148">METTTEPSDVVAVVEDTQTPDVPTETGDQAVQPVKKTKKIIRRRKKPARVQVDPSAVPSQPPPQTGELWNIWYSKWSGGDSHDKHGLDQPAPYRCNVARDSGYTKADSVPGSYFCLYFSKGQCWKGAACEYLHRIPTIHDHFNPNVDAFGRDKHQDYKDDMSGVGAFTRVNRTLYVGRIHVTDDIEEVVARHFAEWGQVERIRVLTDKGVAFVTYSNEANAQFAVGVNLPNQPGQPPHFSAANSNPKMQAMSRQSLDHDEILNVRWATVDPNPLSQKREARRIEEQAAEAVRRALPAAFVAEIEGRDPEAKKRKKIEGSFGLDGYDVPDAVWHARTRQLEDTSDAAPQLEAPAEKLMIEASSSANQQPEPAAQLGTQNGIFSSSTLAALRGMSGGNVTTQAAPKMSGGPLVAYGSDDESD</sequence>
<feature type="region of interest" description="Disordered" evidence="14">
    <location>
        <begin position="16"/>
        <end position="66"/>
    </location>
</feature>